<dbReference type="InterPro" id="IPR000013">
    <property type="entry name" value="Peptidase_M7"/>
</dbReference>
<dbReference type="EMBL" id="JAVRFA010000004">
    <property type="protein sequence ID" value="MDT0394148.1"/>
    <property type="molecule type" value="Genomic_DNA"/>
</dbReference>
<name>A0ABU2PPR3_9ACTN</name>
<dbReference type="EC" id="3.4.24.77" evidence="5 14"/>
<comment type="catalytic activity">
    <reaction evidence="1 14">
        <text>Hydrolyzes proteins with a preference for Tyr or Phe in the P1' position. Has no action on amino-acid p-nitroanilides.</text>
        <dbReference type="EC" id="3.4.24.77"/>
    </reaction>
</comment>
<dbReference type="PIRSF" id="PIRSF016573">
    <property type="entry name" value="Peptidase_M7"/>
    <property type="match status" value="1"/>
</dbReference>
<evidence type="ECO:0000256" key="2">
    <source>
        <dbReference type="ARBA" id="ARBA00001947"/>
    </source>
</evidence>
<dbReference type="Proteomes" id="UP001183881">
    <property type="component" value="Unassembled WGS sequence"/>
</dbReference>
<dbReference type="RefSeq" id="WP_311641735.1">
    <property type="nucleotide sequence ID" value="NZ_JAVRFA010000004.1"/>
</dbReference>
<dbReference type="SUPFAM" id="SSF55486">
    <property type="entry name" value="Metalloproteases ('zincins'), catalytic domain"/>
    <property type="match status" value="1"/>
</dbReference>
<evidence type="ECO:0000256" key="12">
    <source>
        <dbReference type="ARBA" id="ARBA00023049"/>
    </source>
</evidence>
<evidence type="ECO:0000256" key="14">
    <source>
        <dbReference type="PIRNR" id="PIRNR016573"/>
    </source>
</evidence>
<evidence type="ECO:0000256" key="7">
    <source>
        <dbReference type="ARBA" id="ARBA00022525"/>
    </source>
</evidence>
<reference evidence="16" key="1">
    <citation type="submission" date="2023-07" db="EMBL/GenBank/DDBJ databases">
        <title>30 novel species of actinomycetes from the DSMZ collection.</title>
        <authorList>
            <person name="Nouioui I."/>
        </authorList>
    </citation>
    <scope>NUCLEOTIDE SEQUENCE [LARGE SCALE GENOMIC DNA]</scope>
    <source>
        <strain evidence="16">DSM 41636</strain>
    </source>
</reference>
<keyword evidence="12 14" id="KW-0482">Metalloprotease</keyword>
<gene>
    <name evidence="15" type="primary">snpA</name>
    <name evidence="15" type="ORF">RM705_05425</name>
</gene>
<proteinExistence type="inferred from homology"/>
<evidence type="ECO:0000256" key="10">
    <source>
        <dbReference type="ARBA" id="ARBA00022801"/>
    </source>
</evidence>
<evidence type="ECO:0000256" key="13">
    <source>
        <dbReference type="ARBA" id="ARBA00023157"/>
    </source>
</evidence>
<evidence type="ECO:0000256" key="6">
    <source>
        <dbReference type="ARBA" id="ARBA00019129"/>
    </source>
</evidence>
<comment type="similarity">
    <text evidence="4 14">Belongs to the peptidase M7 family.</text>
</comment>
<evidence type="ECO:0000256" key="11">
    <source>
        <dbReference type="ARBA" id="ARBA00022833"/>
    </source>
</evidence>
<accession>A0ABU2PPR3</accession>
<evidence type="ECO:0000256" key="4">
    <source>
        <dbReference type="ARBA" id="ARBA00006571"/>
    </source>
</evidence>
<evidence type="ECO:0000256" key="1">
    <source>
        <dbReference type="ARBA" id="ARBA00000612"/>
    </source>
</evidence>
<sequence>MRMRMPMSGLTAAGLSLTALGFGVAPATAATAPLDAGSAASSVSYAAYDGPSEEAAANRAFFEAVLKSAAEKRAANPTSAAAVTVVYNASRAPSFASQISRSAQIWNSSVSNVRLQAGTSGADFTYYEGNDSRGSYASTDGHGRGYIFLDYRQNQQYDSTRVTAHETGHVLGLPDHYSGPCSELMSGGGPGTSCTNAYPNSAERSRVNQLWANGFAAALDKAEKALQKSAR</sequence>
<evidence type="ECO:0000313" key="16">
    <source>
        <dbReference type="Proteomes" id="UP001183881"/>
    </source>
</evidence>
<organism evidence="15 16">
    <name type="scientific">Streptomyces edwardsiae</name>
    <dbReference type="NCBI Taxonomy" id="3075527"/>
    <lineage>
        <taxon>Bacteria</taxon>
        <taxon>Bacillati</taxon>
        <taxon>Actinomycetota</taxon>
        <taxon>Actinomycetes</taxon>
        <taxon>Kitasatosporales</taxon>
        <taxon>Streptomycetaceae</taxon>
        <taxon>Streptomyces</taxon>
    </lineage>
</organism>
<comment type="cofactor">
    <cofactor evidence="2 14">
        <name>Zn(2+)</name>
        <dbReference type="ChEBI" id="CHEBI:29105"/>
    </cofactor>
</comment>
<feature type="signal peptide" evidence="14">
    <location>
        <begin position="1"/>
        <end position="29"/>
    </location>
</feature>
<dbReference type="InterPro" id="IPR024079">
    <property type="entry name" value="MetalloPept_cat_dom_sf"/>
</dbReference>
<keyword evidence="14" id="KW-0732">Signal</keyword>
<evidence type="ECO:0000256" key="9">
    <source>
        <dbReference type="ARBA" id="ARBA00022723"/>
    </source>
</evidence>
<dbReference type="GO" id="GO:0016787">
    <property type="term" value="F:hydrolase activity"/>
    <property type="evidence" value="ECO:0007669"/>
    <property type="project" value="UniProtKB-KW"/>
</dbReference>
<keyword evidence="13" id="KW-1015">Disulfide bond</keyword>
<comment type="caution">
    <text evidence="15">The sequence shown here is derived from an EMBL/GenBank/DDBJ whole genome shotgun (WGS) entry which is preliminary data.</text>
</comment>
<comment type="subcellular location">
    <subcellularLocation>
        <location evidence="3 14">Secreted</location>
    </subcellularLocation>
</comment>
<keyword evidence="7 14" id="KW-0964">Secreted</keyword>
<keyword evidence="16" id="KW-1185">Reference proteome</keyword>
<evidence type="ECO:0000256" key="8">
    <source>
        <dbReference type="ARBA" id="ARBA00022670"/>
    </source>
</evidence>
<keyword evidence="11 14" id="KW-0862">Zinc</keyword>
<dbReference type="Gene3D" id="3.40.390.10">
    <property type="entry name" value="Collagenase (Catalytic Domain)"/>
    <property type="match status" value="1"/>
</dbReference>
<keyword evidence="8 14" id="KW-0645">Protease</keyword>
<evidence type="ECO:0000313" key="15">
    <source>
        <dbReference type="EMBL" id="MDT0394148.1"/>
    </source>
</evidence>
<keyword evidence="10 14" id="KW-0378">Hydrolase</keyword>
<feature type="chain" id="PRO_5045014917" description="Extracellular small neutral protease" evidence="14">
    <location>
        <begin position="30"/>
        <end position="231"/>
    </location>
</feature>
<protein>
    <recommendedName>
        <fullName evidence="6 14">Extracellular small neutral protease</fullName>
        <ecNumber evidence="5 14">3.4.24.77</ecNumber>
    </recommendedName>
</protein>
<evidence type="ECO:0000256" key="5">
    <source>
        <dbReference type="ARBA" id="ARBA00012325"/>
    </source>
</evidence>
<dbReference type="Pfam" id="PF02031">
    <property type="entry name" value="Peptidase_M7"/>
    <property type="match status" value="1"/>
</dbReference>
<dbReference type="PRINTS" id="PR00787">
    <property type="entry name" value="NEUTRALPTASE"/>
</dbReference>
<dbReference type="NCBIfam" id="NF033628">
    <property type="entry name" value="snapalysin"/>
    <property type="match status" value="1"/>
</dbReference>
<evidence type="ECO:0000256" key="3">
    <source>
        <dbReference type="ARBA" id="ARBA00004613"/>
    </source>
</evidence>
<keyword evidence="9 14" id="KW-0479">Metal-binding</keyword>